<feature type="compositionally biased region" description="Low complexity" evidence="1">
    <location>
        <begin position="264"/>
        <end position="275"/>
    </location>
</feature>
<feature type="compositionally biased region" description="Basic and acidic residues" evidence="1">
    <location>
        <begin position="244"/>
        <end position="261"/>
    </location>
</feature>
<feature type="region of interest" description="Disordered" evidence="1">
    <location>
        <begin position="228"/>
        <end position="312"/>
    </location>
</feature>
<organism evidence="2 3">
    <name type="scientific">Fomitopsis schrenkii</name>
    <name type="common">Brown rot fungus</name>
    <dbReference type="NCBI Taxonomy" id="2126942"/>
    <lineage>
        <taxon>Eukaryota</taxon>
        <taxon>Fungi</taxon>
        <taxon>Dikarya</taxon>
        <taxon>Basidiomycota</taxon>
        <taxon>Agaricomycotina</taxon>
        <taxon>Agaricomycetes</taxon>
        <taxon>Polyporales</taxon>
        <taxon>Fomitopsis</taxon>
    </lineage>
</organism>
<protein>
    <submittedName>
        <fullName evidence="2">Uncharacterized protein</fullName>
    </submittedName>
</protein>
<reference evidence="2 3" key="1">
    <citation type="journal article" date="2012" name="Science">
        <title>The Paleozoic origin of enzymatic lignin decomposition reconstructed from 31 fungal genomes.</title>
        <authorList>
            <person name="Floudas D."/>
            <person name="Binder M."/>
            <person name="Riley R."/>
            <person name="Barry K."/>
            <person name="Blanchette R.A."/>
            <person name="Henrissat B."/>
            <person name="Martinez A.T."/>
            <person name="Otillar R."/>
            <person name="Spatafora J.W."/>
            <person name="Yadav J.S."/>
            <person name="Aerts A."/>
            <person name="Benoit I."/>
            <person name="Boyd A."/>
            <person name="Carlson A."/>
            <person name="Copeland A."/>
            <person name="Coutinho P.M."/>
            <person name="de Vries R.P."/>
            <person name="Ferreira P."/>
            <person name="Findley K."/>
            <person name="Foster B."/>
            <person name="Gaskell J."/>
            <person name="Glotzer D."/>
            <person name="Gorecki P."/>
            <person name="Heitman J."/>
            <person name="Hesse C."/>
            <person name="Hori C."/>
            <person name="Igarashi K."/>
            <person name="Jurgens J.A."/>
            <person name="Kallen N."/>
            <person name="Kersten P."/>
            <person name="Kohler A."/>
            <person name="Kuees U."/>
            <person name="Kumar T.K.A."/>
            <person name="Kuo A."/>
            <person name="LaButti K."/>
            <person name="Larrondo L.F."/>
            <person name="Lindquist E."/>
            <person name="Ling A."/>
            <person name="Lombard V."/>
            <person name="Lucas S."/>
            <person name="Lundell T."/>
            <person name="Martin R."/>
            <person name="McLaughlin D.J."/>
            <person name="Morgenstern I."/>
            <person name="Morin E."/>
            <person name="Murat C."/>
            <person name="Nagy L.G."/>
            <person name="Nolan M."/>
            <person name="Ohm R.A."/>
            <person name="Patyshakuliyeva A."/>
            <person name="Rokas A."/>
            <person name="Ruiz-Duenas F.J."/>
            <person name="Sabat G."/>
            <person name="Salamov A."/>
            <person name="Samejima M."/>
            <person name="Schmutz J."/>
            <person name="Slot J.C."/>
            <person name="St John F."/>
            <person name="Stenlid J."/>
            <person name="Sun H."/>
            <person name="Sun S."/>
            <person name="Syed K."/>
            <person name="Tsang A."/>
            <person name="Wiebenga A."/>
            <person name="Young D."/>
            <person name="Pisabarro A."/>
            <person name="Eastwood D.C."/>
            <person name="Martin F."/>
            <person name="Cullen D."/>
            <person name="Grigoriev I.V."/>
            <person name="Hibbett D.S."/>
        </authorList>
    </citation>
    <scope>NUCLEOTIDE SEQUENCE</scope>
    <source>
        <strain evidence="3">FP-58527</strain>
    </source>
</reference>
<dbReference type="STRING" id="743788.S8FJW7"/>
<feature type="region of interest" description="Disordered" evidence="1">
    <location>
        <begin position="1"/>
        <end position="26"/>
    </location>
</feature>
<keyword evidence="3" id="KW-1185">Reference proteome</keyword>
<evidence type="ECO:0000313" key="2">
    <source>
        <dbReference type="EMBL" id="EPS98634.1"/>
    </source>
</evidence>
<gene>
    <name evidence="2" type="ORF">FOMPIDRAFT_91692</name>
</gene>
<dbReference type="HOGENOM" id="CLU_891467_0_0_1"/>
<dbReference type="Proteomes" id="UP000015241">
    <property type="component" value="Unassembled WGS sequence"/>
</dbReference>
<feature type="compositionally biased region" description="Polar residues" evidence="1">
    <location>
        <begin position="229"/>
        <end position="243"/>
    </location>
</feature>
<feature type="compositionally biased region" description="Low complexity" evidence="1">
    <location>
        <begin position="7"/>
        <end position="26"/>
    </location>
</feature>
<name>S8FJW7_FOMSC</name>
<dbReference type="EMBL" id="KE504163">
    <property type="protein sequence ID" value="EPS98634.1"/>
    <property type="molecule type" value="Genomic_DNA"/>
</dbReference>
<dbReference type="AlphaFoldDB" id="S8FJW7"/>
<evidence type="ECO:0000313" key="3">
    <source>
        <dbReference type="Proteomes" id="UP000015241"/>
    </source>
</evidence>
<dbReference type="InParanoid" id="S8FJW7"/>
<feature type="compositionally biased region" description="Basic residues" evidence="1">
    <location>
        <begin position="276"/>
        <end position="298"/>
    </location>
</feature>
<accession>S8FJW7</accession>
<sequence length="312" mass="34111">MIHSHHSPSTSQTPATHPSVASSGTLSASASSVNLASLGNHPQPMTTPEQFCGFLGGGIKPLSSPHGLPSYDDTRPFKTWRVAHTANANNTTQNARRNVPQEPPPGTAPLESYPHWFHRQYLHYQTRCRRTCWEESLAFVLPKSVANRVNSRVARPERSTYSIAPSTTSAHSGGMFVHSRSHASRNMHVLFHIAMKLFISLSSMFLQTLPRLSHSNHHARGLAIHSHHSPSALQTPPSHPSGSEQRHAERERELSQPHEPRTPPAADVDAGAAAPHVHRGAGLRHGKPGVPRLQHHAAVKPARPAQLRRHGA</sequence>
<evidence type="ECO:0000256" key="1">
    <source>
        <dbReference type="SAM" id="MobiDB-lite"/>
    </source>
</evidence>
<proteinExistence type="predicted"/>